<proteinExistence type="predicted"/>
<dbReference type="InterPro" id="IPR013767">
    <property type="entry name" value="PAS_fold"/>
</dbReference>
<dbReference type="SUPFAM" id="SSF55785">
    <property type="entry name" value="PYP-like sensor domain (PAS domain)"/>
    <property type="match status" value="5"/>
</dbReference>
<evidence type="ECO:0000259" key="7">
    <source>
        <dbReference type="PROSITE" id="PS50109"/>
    </source>
</evidence>
<feature type="coiled-coil region" evidence="6">
    <location>
        <begin position="669"/>
        <end position="706"/>
    </location>
</feature>
<evidence type="ECO:0000256" key="6">
    <source>
        <dbReference type="SAM" id="Coils"/>
    </source>
</evidence>
<feature type="domain" description="Histidine kinase" evidence="7">
    <location>
        <begin position="853"/>
        <end position="1025"/>
    </location>
</feature>
<dbReference type="PROSITE" id="PS50112">
    <property type="entry name" value="PAS"/>
    <property type="match status" value="5"/>
</dbReference>
<keyword evidence="5" id="KW-0418">Kinase</keyword>
<evidence type="ECO:0000256" key="4">
    <source>
        <dbReference type="ARBA" id="ARBA00022679"/>
    </source>
</evidence>
<dbReference type="InterPro" id="IPR036890">
    <property type="entry name" value="HATPase_C_sf"/>
</dbReference>
<dbReference type="PROSITE" id="PS50113">
    <property type="entry name" value="PAC"/>
    <property type="match status" value="2"/>
</dbReference>
<dbReference type="InterPro" id="IPR036097">
    <property type="entry name" value="HisK_dim/P_sf"/>
</dbReference>
<dbReference type="AlphaFoldDB" id="A0A4R9LSH3"/>
<evidence type="ECO:0000256" key="2">
    <source>
        <dbReference type="ARBA" id="ARBA00012438"/>
    </source>
</evidence>
<evidence type="ECO:0000256" key="3">
    <source>
        <dbReference type="ARBA" id="ARBA00022553"/>
    </source>
</evidence>
<dbReference type="PRINTS" id="PR00344">
    <property type="entry name" value="BCTRLSENSOR"/>
</dbReference>
<dbReference type="SMART" id="SM00091">
    <property type="entry name" value="PAS"/>
    <property type="match status" value="5"/>
</dbReference>
<dbReference type="InterPro" id="IPR003594">
    <property type="entry name" value="HATPase_dom"/>
</dbReference>
<evidence type="ECO:0000313" key="10">
    <source>
        <dbReference type="EMBL" id="TGN11953.1"/>
    </source>
</evidence>
<gene>
    <name evidence="10" type="ORF">EHS11_05450</name>
</gene>
<evidence type="ECO:0000256" key="1">
    <source>
        <dbReference type="ARBA" id="ARBA00000085"/>
    </source>
</evidence>
<comment type="caution">
    <text evidence="10">The sequence shown here is derived from an EMBL/GenBank/DDBJ whole genome shotgun (WGS) entry which is preliminary data.</text>
</comment>
<dbReference type="Pfam" id="PF13426">
    <property type="entry name" value="PAS_9"/>
    <property type="match status" value="1"/>
</dbReference>
<dbReference type="EC" id="2.7.13.3" evidence="2"/>
<protein>
    <recommendedName>
        <fullName evidence="2">histidine kinase</fullName>
        <ecNumber evidence="2">2.7.13.3</ecNumber>
    </recommendedName>
</protein>
<dbReference type="RefSeq" id="WP_135763395.1">
    <property type="nucleotide sequence ID" value="NZ_RQHV01000036.1"/>
</dbReference>
<dbReference type="InterPro" id="IPR000700">
    <property type="entry name" value="PAS-assoc_C"/>
</dbReference>
<dbReference type="SMART" id="SM00086">
    <property type="entry name" value="PAC"/>
    <property type="match status" value="4"/>
</dbReference>
<dbReference type="PROSITE" id="PS50109">
    <property type="entry name" value="HIS_KIN"/>
    <property type="match status" value="1"/>
</dbReference>
<feature type="domain" description="PAC" evidence="9">
    <location>
        <begin position="243"/>
        <end position="297"/>
    </location>
</feature>
<dbReference type="SMART" id="SM00387">
    <property type="entry name" value="HATPase_c"/>
    <property type="match status" value="1"/>
</dbReference>
<feature type="domain" description="PAC" evidence="9">
    <location>
        <begin position="502"/>
        <end position="554"/>
    </location>
</feature>
<dbReference type="EMBL" id="RQHV01000036">
    <property type="protein sequence ID" value="TGN11953.1"/>
    <property type="molecule type" value="Genomic_DNA"/>
</dbReference>
<dbReference type="InterPro" id="IPR005467">
    <property type="entry name" value="His_kinase_dom"/>
</dbReference>
<dbReference type="Proteomes" id="UP000298264">
    <property type="component" value="Unassembled WGS sequence"/>
</dbReference>
<dbReference type="Pfam" id="PF00989">
    <property type="entry name" value="PAS"/>
    <property type="match status" value="1"/>
</dbReference>
<accession>A0A4R9LSH3</accession>
<dbReference type="Gene3D" id="3.30.450.20">
    <property type="entry name" value="PAS domain"/>
    <property type="match status" value="5"/>
</dbReference>
<feature type="domain" description="PAS" evidence="8">
    <location>
        <begin position="32"/>
        <end position="109"/>
    </location>
</feature>
<evidence type="ECO:0000259" key="9">
    <source>
        <dbReference type="PROSITE" id="PS50113"/>
    </source>
</evidence>
<keyword evidence="11" id="KW-1185">Reference proteome</keyword>
<dbReference type="SUPFAM" id="SSF47384">
    <property type="entry name" value="Homodimeric domain of signal transducing histidine kinase"/>
    <property type="match status" value="1"/>
</dbReference>
<dbReference type="InterPro" id="IPR003661">
    <property type="entry name" value="HisK_dim/P_dom"/>
</dbReference>
<keyword evidence="3" id="KW-0597">Phosphoprotein</keyword>
<feature type="domain" description="PAS" evidence="8">
    <location>
        <begin position="555"/>
        <end position="603"/>
    </location>
</feature>
<evidence type="ECO:0000256" key="5">
    <source>
        <dbReference type="ARBA" id="ARBA00022777"/>
    </source>
</evidence>
<dbReference type="InterPro" id="IPR013655">
    <property type="entry name" value="PAS_fold_3"/>
</dbReference>
<dbReference type="PANTHER" id="PTHR43304:SF1">
    <property type="entry name" value="PAC DOMAIN-CONTAINING PROTEIN"/>
    <property type="match status" value="1"/>
</dbReference>
<keyword evidence="6" id="KW-0175">Coiled coil</keyword>
<dbReference type="Pfam" id="PF02518">
    <property type="entry name" value="HATPase_c"/>
    <property type="match status" value="1"/>
</dbReference>
<dbReference type="NCBIfam" id="TIGR00229">
    <property type="entry name" value="sensory_box"/>
    <property type="match status" value="5"/>
</dbReference>
<dbReference type="Gene3D" id="3.30.565.10">
    <property type="entry name" value="Histidine kinase-like ATPase, C-terminal domain"/>
    <property type="match status" value="1"/>
</dbReference>
<name>A0A4R9LSH3_9LEPT</name>
<evidence type="ECO:0000313" key="11">
    <source>
        <dbReference type="Proteomes" id="UP000298264"/>
    </source>
</evidence>
<dbReference type="InterPro" id="IPR004358">
    <property type="entry name" value="Sig_transdc_His_kin-like_C"/>
</dbReference>
<evidence type="ECO:0000259" key="8">
    <source>
        <dbReference type="PROSITE" id="PS50112"/>
    </source>
</evidence>
<dbReference type="CDD" id="cd00082">
    <property type="entry name" value="HisKA"/>
    <property type="match status" value="1"/>
</dbReference>
<dbReference type="Pfam" id="PF08447">
    <property type="entry name" value="PAS_3"/>
    <property type="match status" value="3"/>
</dbReference>
<dbReference type="GO" id="GO:0006355">
    <property type="term" value="P:regulation of DNA-templated transcription"/>
    <property type="evidence" value="ECO:0007669"/>
    <property type="project" value="InterPro"/>
</dbReference>
<dbReference type="Pfam" id="PF00512">
    <property type="entry name" value="HisKA"/>
    <property type="match status" value="1"/>
</dbReference>
<dbReference type="OrthoDB" id="341718at2"/>
<dbReference type="GO" id="GO:0000155">
    <property type="term" value="F:phosphorelay sensor kinase activity"/>
    <property type="evidence" value="ECO:0007669"/>
    <property type="project" value="InterPro"/>
</dbReference>
<feature type="domain" description="PAS" evidence="8">
    <location>
        <begin position="163"/>
        <end position="238"/>
    </location>
</feature>
<organism evidence="10 11">
    <name type="scientific">Leptospira ilyithenensis</name>
    <dbReference type="NCBI Taxonomy" id="2484901"/>
    <lineage>
        <taxon>Bacteria</taxon>
        <taxon>Pseudomonadati</taxon>
        <taxon>Spirochaetota</taxon>
        <taxon>Spirochaetia</taxon>
        <taxon>Leptospirales</taxon>
        <taxon>Leptospiraceae</taxon>
        <taxon>Leptospira</taxon>
    </lineage>
</organism>
<dbReference type="InterPro" id="IPR001610">
    <property type="entry name" value="PAC"/>
</dbReference>
<reference evidence="10" key="1">
    <citation type="journal article" date="2019" name="PLoS Negl. Trop. Dis.">
        <title>Revisiting the worldwide diversity of Leptospira species in the environment.</title>
        <authorList>
            <person name="Vincent A.T."/>
            <person name="Schiettekatte O."/>
            <person name="Bourhy P."/>
            <person name="Veyrier F.J."/>
            <person name="Picardeau M."/>
        </authorList>
    </citation>
    <scope>NUCLEOTIDE SEQUENCE [LARGE SCALE GENOMIC DNA]</scope>
    <source>
        <strain evidence="10">201400974</strain>
    </source>
</reference>
<dbReference type="PANTHER" id="PTHR43304">
    <property type="entry name" value="PHYTOCHROME-LIKE PROTEIN CPH1"/>
    <property type="match status" value="1"/>
</dbReference>
<sequence>MDHPKPKTFEEALDRIAALEKEISNSKLFQISEERYRKMFELDTDAIVVFDPISGFFVEANPSACDFFRYNKNELLGMTPYSLSPEYQPDGQHSKEAAMFYIMETIKTGACIFDWTHKDKFGEAIPCEIHTIALPYFDGSLHVRGLIKDKRKVLELEKQIIKNKDLITRITETLPGILYILNLEESSYTYFNNNFENLLGYQETEFSSFNSTDLLNSHIHPEDTDNLREHLQIILNNPNIHSKELEFRLRKKTGEYLWLHTWETVFRLNKTTGKVEEILGIAQDVTKLKQQEIYLKENDFRFKTIAEQTGLIVYEYDIPSGKIYWEGAIKEVLGYTKMEFDPDISGWEKLIHPDDLFRVQKNLESSIQNEISFKDTYRFKTKAGNYIDINERGVYVKGDHFHSTRMFGVLEDVTAKRLAEEEIRRSEERFRIVAEQTGQMLYEVDMTTENIIWAGAITKVTGYSEEEFKVFNLTEWFNSIHPDERENSKLLYESAKIGSGIYNDIYRFRRKDGSYIYLEDRGTFLKNDFGKITHMFGVMEDVNEKRLYEEELKSSEERFRTFYQLTNEPVLIIDPSDGKILDTNPALHTLFEFEKHEILGYSLDKLFSRPSLIKDLTVNLDDSVVPISVEGITINGKRIPLLVSGRLFIIGKQERFLLSVLDLSSLKEAETLRRAIQDIEERNRLIQDQKAELEFAIDTLKKTQNKLILSEKMASLGQLIAGIAHEINNPIGAMKASSELIQDSLENLQSNLHHFIQLFKASPENILEEVKEWIQVSSRLDNMRHGMEARKLKKNLTEELNLLNVKNPSYIADEIVDMGIQDSLDQIKSFTKYQDFYEIFTFGMYHIRSFQHLNSIRESIGRIAKIVYALKNFSHIDISGMKTLTNIVKNLETVLTIHQNQLKKGIEVIKEFEDCPDIPCYADDLMQAWTNLIFNAIQAMNYKGTLTIKIKNMENYITVSIKDTGFGIPLEIQPRIFEPFFTTKAPGEGSGLGLDIVKRVIEKHEGEIRFLTSKNGTEFQIFLPK</sequence>
<dbReference type="Gene3D" id="1.10.287.130">
    <property type="match status" value="1"/>
</dbReference>
<dbReference type="InterPro" id="IPR035965">
    <property type="entry name" value="PAS-like_dom_sf"/>
</dbReference>
<dbReference type="InterPro" id="IPR052162">
    <property type="entry name" value="Sensor_kinase/Photoreceptor"/>
</dbReference>
<feature type="domain" description="PAS" evidence="8">
    <location>
        <begin position="426"/>
        <end position="486"/>
    </location>
</feature>
<dbReference type="SUPFAM" id="SSF55874">
    <property type="entry name" value="ATPase domain of HSP90 chaperone/DNA topoisomerase II/histidine kinase"/>
    <property type="match status" value="1"/>
</dbReference>
<dbReference type="SMART" id="SM00388">
    <property type="entry name" value="HisKA"/>
    <property type="match status" value="1"/>
</dbReference>
<feature type="domain" description="PAS" evidence="8">
    <location>
        <begin position="298"/>
        <end position="370"/>
    </location>
</feature>
<dbReference type="CDD" id="cd00130">
    <property type="entry name" value="PAS"/>
    <property type="match status" value="4"/>
</dbReference>
<dbReference type="InterPro" id="IPR000014">
    <property type="entry name" value="PAS"/>
</dbReference>
<comment type="catalytic activity">
    <reaction evidence="1">
        <text>ATP + protein L-histidine = ADP + protein N-phospho-L-histidine.</text>
        <dbReference type="EC" id="2.7.13.3"/>
    </reaction>
</comment>
<keyword evidence="4" id="KW-0808">Transferase</keyword>